<feature type="transmembrane region" description="Helical" evidence="1">
    <location>
        <begin position="688"/>
        <end position="713"/>
    </location>
</feature>
<name>D4LEN1_RUMC1</name>
<dbReference type="KEGG" id="rch:RUM_20500"/>
<keyword evidence="3" id="KW-0645">Protease</keyword>
<accession>D4LEN1</accession>
<keyword evidence="1" id="KW-1133">Transmembrane helix</keyword>
<dbReference type="Proteomes" id="UP000007054">
    <property type="component" value="Chromosome"/>
</dbReference>
<dbReference type="SUPFAM" id="SSF54001">
    <property type="entry name" value="Cysteine proteinases"/>
    <property type="match status" value="1"/>
</dbReference>
<evidence type="ECO:0000313" key="4">
    <source>
        <dbReference type="Proteomes" id="UP000007054"/>
    </source>
</evidence>
<dbReference type="SMART" id="SM00460">
    <property type="entry name" value="TGc"/>
    <property type="match status" value="1"/>
</dbReference>
<dbReference type="AlphaFoldDB" id="D4LEN1"/>
<reference evidence="3" key="1">
    <citation type="submission" date="2010-03" db="EMBL/GenBank/DDBJ databases">
        <title>The genome sequence of Ruminococcus sp. 18P13.</title>
        <authorList>
            <consortium name="metaHIT consortium -- http://www.metahit.eu/"/>
            <person name="Pajon A."/>
            <person name="Turner K."/>
            <person name="Parkhill J."/>
            <person name="Bernalier A."/>
        </authorList>
    </citation>
    <scope>NUCLEOTIDE SEQUENCE [LARGE SCALE GENOMIC DNA]</scope>
    <source>
        <strain evidence="3">Type strain: 18P13</strain>
    </source>
</reference>
<keyword evidence="1" id="KW-0472">Membrane</keyword>
<sequence>MKQSASESGIQLLSAPRMSTSPPGKQRSMIYTMLLALLGISSTFAVFLSMFDLQVNYSMLIGGILLCWVVSSVFCIMGKRWALGLIPTLIGGELLLVKYWSLAVDGYCYVFNTIYQRVHFTEELRYTGLTYQNQMQATTALLLFCMLFLGVLTCFFTIARPNAVICFVLTGALPEIGLYYGVAPSYPAFACLLAYWVGILAQDRAFSTLHLRSRRMHQYHAKEPLRRQVGVQTALTGLVLILVLFSAVTAGLNWSHFSRSEQLDAWRMQIKSGLKRITLPKELEVDTPAPSPFKFAPSTSTPDTFTLGRLNGIRFTYEPMVQLRYFSVPDYDLYLKSYVGSKYENNTWSALTEAQYQRLEQMQSAGKTDSAQTMLYQFIENRVRTADMRLNTMEISPVPPASDIAYTPYPFVTPYDTNLLEPYHDGACKRLYPQSYSVEYLLDDYVNFNFLYFASMELDENPEQLNEWEPSYQKFVYDSYLDVPDTEAMQRVQTAYADRLNNDIGRADSYASHTDMVLREVDDIYSAITENCTYTLTPGSVPTGRELIEYFLLESHQGYCAYFATAGVMLCRMAGIPARYVEGVAVSQDMLSDASEFSGSMERTLVIDDSHAHAWAEIYLDGIGWIPYDFTPGGANSNQLALQVTTAATTTTTQTTTHVTTTVPVHTQTSTADSSTGTQRNNSGSTSLFRALLLILTVLAVAILLPCGIWKYLHRRANRIWKKRTAVFASRDTNAAVIGAYQYLLRLLKQMGLTPGNETPTSFAARAEEACPYLSADTLTRAASIAEYADLSEHTVSEEDREFVTELAMQLQKAYGSDCTRFQQFRLRFLWCLIQ</sequence>
<dbReference type="HOGENOM" id="CLU_016605_0_0_9"/>
<dbReference type="InterPro" id="IPR052901">
    <property type="entry name" value="Bact_TGase-like"/>
</dbReference>
<feature type="transmembrane region" description="Helical" evidence="1">
    <location>
        <begin position="28"/>
        <end position="51"/>
    </location>
</feature>
<dbReference type="PATRIC" id="fig|213810.4.peg.1937"/>
<dbReference type="GO" id="GO:0008233">
    <property type="term" value="F:peptidase activity"/>
    <property type="evidence" value="ECO:0007669"/>
    <property type="project" value="UniProtKB-KW"/>
</dbReference>
<dbReference type="PANTHER" id="PTHR42736">
    <property type="entry name" value="PROTEIN-GLUTAMINE GAMMA-GLUTAMYLTRANSFERASE"/>
    <property type="match status" value="1"/>
</dbReference>
<feature type="transmembrane region" description="Helical" evidence="1">
    <location>
        <begin position="57"/>
        <end position="76"/>
    </location>
</feature>
<feature type="domain" description="Transglutaminase-like" evidence="2">
    <location>
        <begin position="552"/>
        <end position="632"/>
    </location>
</feature>
<dbReference type="GeneID" id="83156714"/>
<keyword evidence="3" id="KW-0378">Hydrolase</keyword>
<feature type="transmembrane region" description="Helical" evidence="1">
    <location>
        <begin position="135"/>
        <end position="156"/>
    </location>
</feature>
<reference evidence="3" key="2">
    <citation type="submission" date="2010-03" db="EMBL/GenBank/DDBJ databases">
        <authorList>
            <person name="Pajon A."/>
        </authorList>
    </citation>
    <scope>NUCLEOTIDE SEQUENCE</scope>
    <source>
        <strain evidence="3">Type strain: 18P13</strain>
    </source>
</reference>
<dbReference type="EMBL" id="FP929052">
    <property type="protein sequence ID" value="CBL18076.1"/>
    <property type="molecule type" value="Genomic_DNA"/>
</dbReference>
<organism evidence="3 4">
    <name type="scientific">Ruminococcus champanellensis (strain DSM 18848 / JCM 17042 / KCTC 15320 / 18P13)</name>
    <dbReference type="NCBI Taxonomy" id="213810"/>
    <lineage>
        <taxon>Bacteria</taxon>
        <taxon>Bacillati</taxon>
        <taxon>Bacillota</taxon>
        <taxon>Clostridia</taxon>
        <taxon>Eubacteriales</taxon>
        <taxon>Oscillospiraceae</taxon>
        <taxon>Ruminococcus</taxon>
    </lineage>
</organism>
<dbReference type="InterPro" id="IPR038765">
    <property type="entry name" value="Papain-like_cys_pep_sf"/>
</dbReference>
<dbReference type="STRING" id="213810.RUM_20500"/>
<dbReference type="RefSeq" id="WP_015558982.1">
    <property type="nucleotide sequence ID" value="NC_021039.1"/>
</dbReference>
<evidence type="ECO:0000313" key="3">
    <source>
        <dbReference type="EMBL" id="CBL18076.1"/>
    </source>
</evidence>
<gene>
    <name evidence="3" type="ordered locus">RUM_20500</name>
</gene>
<feature type="transmembrane region" description="Helical" evidence="1">
    <location>
        <begin position="186"/>
        <end position="206"/>
    </location>
</feature>
<evidence type="ECO:0000256" key="1">
    <source>
        <dbReference type="SAM" id="Phobius"/>
    </source>
</evidence>
<keyword evidence="4" id="KW-1185">Reference proteome</keyword>
<dbReference type="Pfam" id="PF01841">
    <property type="entry name" value="Transglut_core"/>
    <property type="match status" value="1"/>
</dbReference>
<dbReference type="Gene3D" id="3.10.620.30">
    <property type="match status" value="1"/>
</dbReference>
<dbReference type="InterPro" id="IPR002931">
    <property type="entry name" value="Transglutaminase-like"/>
</dbReference>
<evidence type="ECO:0000259" key="2">
    <source>
        <dbReference type="SMART" id="SM00460"/>
    </source>
</evidence>
<proteinExistence type="predicted"/>
<protein>
    <submittedName>
        <fullName evidence="3">Transglutaminase-like enzymes, putative cysteine proteases</fullName>
    </submittedName>
</protein>
<dbReference type="GO" id="GO:0006508">
    <property type="term" value="P:proteolysis"/>
    <property type="evidence" value="ECO:0007669"/>
    <property type="project" value="UniProtKB-KW"/>
</dbReference>
<dbReference type="PANTHER" id="PTHR42736:SF1">
    <property type="entry name" value="PROTEIN-GLUTAMINE GAMMA-GLUTAMYLTRANSFERASE"/>
    <property type="match status" value="1"/>
</dbReference>
<feature type="transmembrane region" description="Helical" evidence="1">
    <location>
        <begin position="234"/>
        <end position="254"/>
    </location>
</feature>
<keyword evidence="1" id="KW-0812">Transmembrane</keyword>